<dbReference type="AlphaFoldDB" id="B8KRL0"/>
<dbReference type="InterPro" id="IPR007471">
    <property type="entry name" value="N-end_Aminoacyl_Trfase_N"/>
</dbReference>
<dbReference type="GO" id="GO:0008914">
    <property type="term" value="F:leucyl-tRNA--protein transferase activity"/>
    <property type="evidence" value="ECO:0007669"/>
    <property type="project" value="UniProtKB-UniRule"/>
</dbReference>
<sequence>MTASLREIKVYTTFPHDCSYLDGREATTLFVDPRQKINQRLYTQLSLLGFRRSGDHVYRPHCDRCNACVPSRIDIAEFRLSRSQRRILNRNHDITVARSEHIFDDETYALYHRYIEQRHADGDMYPPDRDQYESFLNNGLGCTEYYRFSLGDQLVGVSVVDVMEDGLSAIYTFYDPDHERRSLGTFAVLHQLEEARRRALPYVYLGFWIEESPKMSYKSKFNALEILKGGEWRRLQASAADQDTTEPVRNLMLNR</sequence>
<comment type="function">
    <text evidence="4">Functions in the N-end rule pathway of protein degradation where it conjugates Leu from its aminoacyl-tRNA to the N-termini of proteins containing an N-terminal aspartate or glutamate.</text>
</comment>
<dbReference type="InterPro" id="IPR016181">
    <property type="entry name" value="Acyl_CoA_acyltransferase"/>
</dbReference>
<keyword evidence="3 4" id="KW-0012">Acyltransferase</keyword>
<dbReference type="Gene3D" id="3.40.630.30">
    <property type="match status" value="1"/>
</dbReference>
<evidence type="ECO:0000256" key="3">
    <source>
        <dbReference type="ARBA" id="ARBA00023315"/>
    </source>
</evidence>
<dbReference type="SUPFAM" id="SSF55729">
    <property type="entry name" value="Acyl-CoA N-acyltransferases (Nat)"/>
    <property type="match status" value="1"/>
</dbReference>
<accession>B8KRL0</accession>
<dbReference type="PANTHER" id="PTHR21367:SF1">
    <property type="entry name" value="ARGINYL-TRNA--PROTEIN TRANSFERASE 1"/>
    <property type="match status" value="1"/>
</dbReference>
<keyword evidence="1 4" id="KW-0963">Cytoplasm</keyword>
<dbReference type="Pfam" id="PF04377">
    <property type="entry name" value="ATE_C"/>
    <property type="match status" value="1"/>
</dbReference>
<comment type="catalytic activity">
    <reaction evidence="4">
        <text>N-terminal L-glutamyl-[protein] + L-leucyl-tRNA(Leu) = N-terminal L-leucyl-L-glutamyl-[protein] + tRNA(Leu) + H(+)</text>
        <dbReference type="Rhea" id="RHEA:50412"/>
        <dbReference type="Rhea" id="RHEA-COMP:9613"/>
        <dbReference type="Rhea" id="RHEA-COMP:9622"/>
        <dbReference type="Rhea" id="RHEA-COMP:12664"/>
        <dbReference type="Rhea" id="RHEA-COMP:12668"/>
        <dbReference type="ChEBI" id="CHEBI:15378"/>
        <dbReference type="ChEBI" id="CHEBI:64721"/>
        <dbReference type="ChEBI" id="CHEBI:78442"/>
        <dbReference type="ChEBI" id="CHEBI:78494"/>
        <dbReference type="ChEBI" id="CHEBI:133041"/>
        <dbReference type="EC" id="2.3.2.29"/>
    </reaction>
</comment>
<dbReference type="InterPro" id="IPR007472">
    <property type="entry name" value="N-end_Aminoacyl_Trfase_C"/>
</dbReference>
<dbReference type="InterPro" id="IPR030700">
    <property type="entry name" value="N-end_Aminoacyl_Trfase"/>
</dbReference>
<evidence type="ECO:0000259" key="5">
    <source>
        <dbReference type="Pfam" id="PF04376"/>
    </source>
</evidence>
<comment type="similarity">
    <text evidence="4">Belongs to the R-transferase family. Bpt subfamily.</text>
</comment>
<organism evidence="7 8">
    <name type="scientific">Luminiphilus syltensis NOR5-1B</name>
    <dbReference type="NCBI Taxonomy" id="565045"/>
    <lineage>
        <taxon>Bacteria</taxon>
        <taxon>Pseudomonadati</taxon>
        <taxon>Pseudomonadota</taxon>
        <taxon>Gammaproteobacteria</taxon>
        <taxon>Cellvibrionales</taxon>
        <taxon>Halieaceae</taxon>
        <taxon>Luminiphilus</taxon>
    </lineage>
</organism>
<dbReference type="NCBIfam" id="NF002341">
    <property type="entry name" value="PRK01305.1-1"/>
    <property type="match status" value="1"/>
</dbReference>
<dbReference type="eggNOG" id="COG2935">
    <property type="taxonomic scope" value="Bacteria"/>
</dbReference>
<dbReference type="HAMAP" id="MF_00689">
    <property type="entry name" value="Bpt"/>
    <property type="match status" value="1"/>
</dbReference>
<dbReference type="EMBL" id="DS999411">
    <property type="protein sequence ID" value="EED35810.1"/>
    <property type="molecule type" value="Genomic_DNA"/>
</dbReference>
<evidence type="ECO:0000313" key="8">
    <source>
        <dbReference type="Proteomes" id="UP000004699"/>
    </source>
</evidence>
<dbReference type="Proteomes" id="UP000004699">
    <property type="component" value="Unassembled WGS sequence"/>
</dbReference>
<evidence type="ECO:0000256" key="4">
    <source>
        <dbReference type="HAMAP-Rule" id="MF_00689"/>
    </source>
</evidence>
<name>B8KRL0_9GAMM</name>
<reference evidence="8" key="1">
    <citation type="journal article" date="2013" name="BMC Microbiol.">
        <title>Taxonomy and evolution of bacteriochlorophyll a-containing members of the OM60/NOR5 clade of marine gammaproteobacteria: description of Luminiphilus syltensis gen. nov., sp. nov., reclassification of Haliea rubra as Pseudohaliea rubra gen. nov., comb. nov., and emendation of Chromatocurvus halotolerans.</title>
        <authorList>
            <person name="Spring S."/>
            <person name="Riedel T."/>
            <person name="Sproer C."/>
            <person name="Yan S."/>
            <person name="Harder J."/>
            <person name="Fuchs B.M."/>
        </authorList>
    </citation>
    <scope>NUCLEOTIDE SEQUENCE [LARGE SCALE GENOMIC DNA]</scope>
    <source>
        <strain evidence="8">NOR51-B</strain>
    </source>
</reference>
<dbReference type="STRING" id="565045.NOR51B_1757"/>
<evidence type="ECO:0000313" key="7">
    <source>
        <dbReference type="EMBL" id="EED35810.1"/>
    </source>
</evidence>
<dbReference type="PIRSF" id="PIRSF037208">
    <property type="entry name" value="ATE_pro_prd"/>
    <property type="match status" value="1"/>
</dbReference>
<dbReference type="PANTHER" id="PTHR21367">
    <property type="entry name" value="ARGININE-TRNA-PROTEIN TRANSFERASE 1"/>
    <property type="match status" value="1"/>
</dbReference>
<evidence type="ECO:0000259" key="6">
    <source>
        <dbReference type="Pfam" id="PF04377"/>
    </source>
</evidence>
<evidence type="ECO:0000256" key="2">
    <source>
        <dbReference type="ARBA" id="ARBA00022679"/>
    </source>
</evidence>
<keyword evidence="8" id="KW-1185">Reference proteome</keyword>
<evidence type="ECO:0000256" key="1">
    <source>
        <dbReference type="ARBA" id="ARBA00022490"/>
    </source>
</evidence>
<comment type="subcellular location">
    <subcellularLocation>
        <location evidence="4">Cytoplasm</location>
    </subcellularLocation>
</comment>
<gene>
    <name evidence="7" type="primary">ate</name>
    <name evidence="4" type="synonym">bpt</name>
    <name evidence="7" type="ORF">NOR51B_1757</name>
</gene>
<dbReference type="Pfam" id="PF04376">
    <property type="entry name" value="ATE_N"/>
    <property type="match status" value="1"/>
</dbReference>
<dbReference type="GO" id="GO:0004057">
    <property type="term" value="F:arginyl-tRNA--protein transferase activity"/>
    <property type="evidence" value="ECO:0007669"/>
    <property type="project" value="InterPro"/>
</dbReference>
<feature type="domain" description="N-end rule aminoacyl transferase C-terminal" evidence="6">
    <location>
        <begin position="106"/>
        <end position="227"/>
    </location>
</feature>
<comment type="catalytic activity">
    <reaction evidence="4">
        <text>N-terminal L-aspartyl-[protein] + L-leucyl-tRNA(Leu) = N-terminal L-leucyl-L-aspartyl-[protein] + tRNA(Leu) + H(+)</text>
        <dbReference type="Rhea" id="RHEA:50420"/>
        <dbReference type="Rhea" id="RHEA-COMP:9613"/>
        <dbReference type="Rhea" id="RHEA-COMP:9622"/>
        <dbReference type="Rhea" id="RHEA-COMP:12669"/>
        <dbReference type="Rhea" id="RHEA-COMP:12674"/>
        <dbReference type="ChEBI" id="CHEBI:15378"/>
        <dbReference type="ChEBI" id="CHEBI:64720"/>
        <dbReference type="ChEBI" id="CHEBI:78442"/>
        <dbReference type="ChEBI" id="CHEBI:78494"/>
        <dbReference type="ChEBI" id="CHEBI:133042"/>
        <dbReference type="EC" id="2.3.2.29"/>
    </reaction>
</comment>
<proteinExistence type="inferred from homology"/>
<protein>
    <recommendedName>
        <fullName evidence="4">Aspartate/glutamate leucyltransferase</fullName>
        <ecNumber evidence="4">2.3.2.29</ecNumber>
    </recommendedName>
</protein>
<dbReference type="InterPro" id="IPR017138">
    <property type="entry name" value="Asp_Glu_LeuTrfase"/>
</dbReference>
<feature type="domain" description="N-end aminoacyl transferase N-terminal" evidence="5">
    <location>
        <begin position="16"/>
        <end position="86"/>
    </location>
</feature>
<dbReference type="GO" id="GO:0005737">
    <property type="term" value="C:cytoplasm"/>
    <property type="evidence" value="ECO:0007669"/>
    <property type="project" value="UniProtKB-SubCell"/>
</dbReference>
<dbReference type="HOGENOM" id="CLU_077607_0_0_6"/>
<dbReference type="NCBIfam" id="NF002346">
    <property type="entry name" value="PRK01305.2-3"/>
    <property type="match status" value="1"/>
</dbReference>
<dbReference type="GO" id="GO:0071596">
    <property type="term" value="P:ubiquitin-dependent protein catabolic process via the N-end rule pathway"/>
    <property type="evidence" value="ECO:0007669"/>
    <property type="project" value="InterPro"/>
</dbReference>
<dbReference type="OrthoDB" id="9782022at2"/>
<dbReference type="EC" id="2.3.2.29" evidence="4"/>
<dbReference type="NCBIfam" id="NF002342">
    <property type="entry name" value="PRK01305.1-3"/>
    <property type="match status" value="1"/>
</dbReference>
<keyword evidence="2 4" id="KW-0808">Transferase</keyword>
<dbReference type="RefSeq" id="WP_009020556.1">
    <property type="nucleotide sequence ID" value="NZ_DS999411.1"/>
</dbReference>